<comment type="caution">
    <text evidence="4">The sequence shown here is derived from an EMBL/GenBank/DDBJ whole genome shotgun (WGS) entry which is preliminary data.</text>
</comment>
<dbReference type="Gene3D" id="1.10.439.10">
    <property type="entry name" value="Penicillin Amidohydrolase, domain 1"/>
    <property type="match status" value="1"/>
</dbReference>
<evidence type="ECO:0000313" key="5">
    <source>
        <dbReference type="Proteomes" id="UP001409291"/>
    </source>
</evidence>
<dbReference type="InterPro" id="IPR029055">
    <property type="entry name" value="Ntn_hydrolases_N"/>
</dbReference>
<dbReference type="RefSeq" id="WP_346580353.1">
    <property type="nucleotide sequence ID" value="NZ_JBDJLH010000006.1"/>
</dbReference>
<comment type="similarity">
    <text evidence="1">Belongs to the peptidase S45 family.</text>
</comment>
<keyword evidence="3" id="KW-0865">Zymogen</keyword>
<evidence type="ECO:0000256" key="2">
    <source>
        <dbReference type="ARBA" id="ARBA00022801"/>
    </source>
</evidence>
<dbReference type="PANTHER" id="PTHR34218:SF4">
    <property type="entry name" value="ACYL-HOMOSERINE LACTONE ACYLASE QUIP"/>
    <property type="match status" value="1"/>
</dbReference>
<evidence type="ECO:0000313" key="4">
    <source>
        <dbReference type="EMBL" id="MEN5375826.1"/>
    </source>
</evidence>
<dbReference type="InterPro" id="IPR023343">
    <property type="entry name" value="Penicillin_amidase_dom1"/>
</dbReference>
<dbReference type="InterPro" id="IPR014395">
    <property type="entry name" value="Pen/GL7ACA/AHL_acylase"/>
</dbReference>
<dbReference type="GO" id="GO:0016787">
    <property type="term" value="F:hydrolase activity"/>
    <property type="evidence" value="ECO:0007669"/>
    <property type="project" value="UniProtKB-KW"/>
</dbReference>
<accession>A0ABV0BM63</accession>
<sequence>MKKINLRFLFPFTALIILVIALSNQLMNIPPLGMFLNPFLGISQNDKDADLDSPFLDIGQLGLSDSVDVYFDDRRVPHIYAKNANDIYFAQGYVTASLRLWQMDFFTYATAGRMSEIFNIDDLLSYDRNQRRLGLLYAAEQTLEYIQKDPETISIIQAYTRGVNAYINGLNYRTMPFEYKFLDYRPEPWTNLKTVLILKALGNTLTGYEEDLLMSKMILALGDERFNLLFPEYVHPTTPILNNDLGGNNNDSARALSRPAYLDSFFLTSNDTISKSSYNPNLGSNSWVVSGKKTKSGHPILANDPHLNLTLPSFWLEMQLITPEMNVYGVTIPGAPSIIIGFNEKIAWGITNGADDVKDWYKLKLSNDSKKYQMDGKWIDLKYRIEEIKRRNNSSVYDTIYRSIHGPILADKDFKGNFENYLNYALKWELYNPSNEFKAFINLNTASSYANFIEAVKNVKCPVLNFTYAGPGDTIAVIHQGNMGIKQLGQGKFILDGTKGELITERYIPQDRLPQVVNPSNGFVISANQRPTSPDYDYYYNGYYSETRASQIFNTLNDKSVFDIDRMKSLQLDNTNRFALDALPVFIASLNLNKLKSDENKAVSMLDRWSGKYDRDNVEPKLFEIWLGEIRKNTWDEFEKPPFNAKLPADYVLLDLIRKDPSNIYFDKVETSPKENASDIITESFSSAYKGYKNFLNKDSVKWGDFNKVNVMHLTNLSAFGRTNLSSSGHPNAINAMSVYWGPTWRMIVELGDVPKAFGVFPGGESGNIGSKYYDNYLDDWNNGIYYKLQFFLNKNEANKVASSTWRLH</sequence>
<dbReference type="Gene3D" id="2.30.120.10">
    <property type="match status" value="1"/>
</dbReference>
<dbReference type="InterPro" id="IPR002692">
    <property type="entry name" value="S45"/>
</dbReference>
<dbReference type="EC" id="3.5.1.-" evidence="4"/>
<dbReference type="PIRSF" id="PIRSF001227">
    <property type="entry name" value="Pen_acylase"/>
    <property type="match status" value="1"/>
</dbReference>
<dbReference type="InterPro" id="IPR043146">
    <property type="entry name" value="Penicillin_amidase_N_B-knob"/>
</dbReference>
<name>A0ABV0BM63_9SPHI</name>
<keyword evidence="2 4" id="KW-0378">Hydrolase</keyword>
<dbReference type="Pfam" id="PF01804">
    <property type="entry name" value="Penicil_amidase"/>
    <property type="match status" value="1"/>
</dbReference>
<dbReference type="Gene3D" id="1.10.1400.10">
    <property type="match status" value="1"/>
</dbReference>
<dbReference type="InterPro" id="IPR043147">
    <property type="entry name" value="Penicillin_amidase_A-knob"/>
</dbReference>
<evidence type="ECO:0000256" key="1">
    <source>
        <dbReference type="ARBA" id="ARBA00006586"/>
    </source>
</evidence>
<dbReference type="EMBL" id="JBDJNQ010000001">
    <property type="protein sequence ID" value="MEN5375826.1"/>
    <property type="molecule type" value="Genomic_DNA"/>
</dbReference>
<evidence type="ECO:0000256" key="3">
    <source>
        <dbReference type="ARBA" id="ARBA00023145"/>
    </source>
</evidence>
<reference evidence="4 5" key="1">
    <citation type="submission" date="2024-04" db="EMBL/GenBank/DDBJ databases">
        <title>WGS of bacteria from Torrens River.</title>
        <authorList>
            <person name="Wyrsch E.R."/>
            <person name="Drigo B."/>
        </authorList>
    </citation>
    <scope>NUCLEOTIDE SEQUENCE [LARGE SCALE GENOMIC DNA]</scope>
    <source>
        <strain evidence="4 5">TWI391</strain>
    </source>
</reference>
<dbReference type="CDD" id="cd03747">
    <property type="entry name" value="Ntn_PGA_like"/>
    <property type="match status" value="1"/>
</dbReference>
<keyword evidence="5" id="KW-1185">Reference proteome</keyword>
<dbReference type="Gene3D" id="3.60.20.10">
    <property type="entry name" value="Glutamine Phosphoribosylpyrophosphate, subunit 1, domain 1"/>
    <property type="match status" value="1"/>
</dbReference>
<protein>
    <submittedName>
        <fullName evidence="4">Penicillin acylase family protein</fullName>
        <ecNumber evidence="4">3.5.1.-</ecNumber>
    </submittedName>
</protein>
<proteinExistence type="inferred from homology"/>
<dbReference type="Proteomes" id="UP001409291">
    <property type="component" value="Unassembled WGS sequence"/>
</dbReference>
<dbReference type="PANTHER" id="PTHR34218">
    <property type="entry name" value="PEPTIDASE S45 PENICILLIN AMIDASE"/>
    <property type="match status" value="1"/>
</dbReference>
<gene>
    <name evidence="4" type="ORF">ABE541_00985</name>
</gene>
<dbReference type="SUPFAM" id="SSF56235">
    <property type="entry name" value="N-terminal nucleophile aminohydrolases (Ntn hydrolases)"/>
    <property type="match status" value="1"/>
</dbReference>
<organism evidence="4 5">
    <name type="scientific">Sphingobacterium kitahiroshimense</name>
    <dbReference type="NCBI Taxonomy" id="470446"/>
    <lineage>
        <taxon>Bacteria</taxon>
        <taxon>Pseudomonadati</taxon>
        <taxon>Bacteroidota</taxon>
        <taxon>Sphingobacteriia</taxon>
        <taxon>Sphingobacteriales</taxon>
        <taxon>Sphingobacteriaceae</taxon>
        <taxon>Sphingobacterium</taxon>
    </lineage>
</organism>